<dbReference type="GO" id="GO:0033615">
    <property type="term" value="P:mitochondrial proton-transporting ATP synthase complex assembly"/>
    <property type="evidence" value="ECO:0007669"/>
    <property type="project" value="TreeGrafter"/>
</dbReference>
<dbReference type="Proteomes" id="UP001187531">
    <property type="component" value="Unassembled WGS sequence"/>
</dbReference>
<dbReference type="EMBL" id="JAVRJZ010000122">
    <property type="protein sequence ID" value="KAK2703048.1"/>
    <property type="molecule type" value="Genomic_DNA"/>
</dbReference>
<evidence type="ECO:0000256" key="3">
    <source>
        <dbReference type="ARBA" id="ARBA00022723"/>
    </source>
</evidence>
<protein>
    <recommendedName>
        <fullName evidence="6">Mitochondrial inner membrane protease ATP23</fullName>
        <ecNumber evidence="6">3.4.24.-</ecNumber>
    </recommendedName>
</protein>
<dbReference type="GO" id="GO:0046872">
    <property type="term" value="F:metal ion binding"/>
    <property type="evidence" value="ECO:0007669"/>
    <property type="project" value="UniProtKB-KW"/>
</dbReference>
<dbReference type="AlphaFoldDB" id="A0AA88KRJ7"/>
<proteinExistence type="inferred from homology"/>
<evidence type="ECO:0000256" key="5">
    <source>
        <dbReference type="ARBA" id="ARBA00023049"/>
    </source>
</evidence>
<dbReference type="PANTHER" id="PTHR21711:SF0">
    <property type="entry name" value="MITOCHONDRIAL INNER MEMBRANE PROTEASE ATP23 HOMOLOG"/>
    <property type="match status" value="1"/>
</dbReference>
<comment type="similarity">
    <text evidence="1 6">Belongs to the peptidase M76 family.</text>
</comment>
<sequence length="189" mass="21183">MTVTGQSDDEWGYDLYPGRKGETYKPSLFQKLWLGEGRDMFDHIRCESNVVSCMKDSPLVRTMMAALKSSGCPIDVRRHISCESCEKIVTGGYDQQHNQIVICQNSARSKDAVLGSLVHEMIHMFDYCRQELDFADTKHLACTEIRAANLTHCSFINAFLGGAAAPWRIAKTHQGVTVAKFNNIIHVVV</sequence>
<dbReference type="EC" id="3.4.24.-" evidence="6"/>
<dbReference type="EMBL" id="JAVRJZ010000122">
    <property type="protein sequence ID" value="KAK2703051.1"/>
    <property type="molecule type" value="Genomic_DNA"/>
</dbReference>
<evidence type="ECO:0000256" key="6">
    <source>
        <dbReference type="RuleBase" id="RU364057"/>
    </source>
</evidence>
<evidence type="ECO:0000256" key="1">
    <source>
        <dbReference type="ARBA" id="ARBA00009915"/>
    </source>
</evidence>
<accession>A0AA88KRJ7</accession>
<dbReference type="InterPro" id="IPR019165">
    <property type="entry name" value="Peptidase_M76_ATP23"/>
</dbReference>
<keyword evidence="5 6" id="KW-0482">Metalloprotease</keyword>
<evidence type="ECO:0000313" key="7">
    <source>
        <dbReference type="EMBL" id="KAK2703048.1"/>
    </source>
</evidence>
<dbReference type="PANTHER" id="PTHR21711">
    <property type="entry name" value="MITOCHONDRIAL INNER MEMBRANE PROTEASE"/>
    <property type="match status" value="1"/>
</dbReference>
<keyword evidence="2 6" id="KW-0645">Protease</keyword>
<dbReference type="GO" id="GO:0034982">
    <property type="term" value="P:mitochondrial protein processing"/>
    <property type="evidence" value="ECO:0007669"/>
    <property type="project" value="TreeGrafter"/>
</dbReference>
<evidence type="ECO:0000256" key="2">
    <source>
        <dbReference type="ARBA" id="ARBA00022670"/>
    </source>
</evidence>
<keyword evidence="4 6" id="KW-0378">Hydrolase</keyword>
<evidence type="ECO:0000256" key="4">
    <source>
        <dbReference type="ARBA" id="ARBA00022801"/>
    </source>
</evidence>
<organism evidence="7 8">
    <name type="scientific">Artemia franciscana</name>
    <name type="common">Brine shrimp</name>
    <name type="synonym">Artemia sanfranciscana</name>
    <dbReference type="NCBI Taxonomy" id="6661"/>
    <lineage>
        <taxon>Eukaryota</taxon>
        <taxon>Metazoa</taxon>
        <taxon>Ecdysozoa</taxon>
        <taxon>Arthropoda</taxon>
        <taxon>Crustacea</taxon>
        <taxon>Branchiopoda</taxon>
        <taxon>Anostraca</taxon>
        <taxon>Artemiidae</taxon>
        <taxon>Artemia</taxon>
    </lineage>
</organism>
<name>A0AA88KRJ7_ARTSF</name>
<comment type="caution">
    <text evidence="7">The sequence shown here is derived from an EMBL/GenBank/DDBJ whole genome shotgun (WGS) entry which is preliminary data.</text>
</comment>
<dbReference type="GO" id="GO:0005739">
    <property type="term" value="C:mitochondrion"/>
    <property type="evidence" value="ECO:0007669"/>
    <property type="project" value="GOC"/>
</dbReference>
<evidence type="ECO:0000313" key="8">
    <source>
        <dbReference type="Proteomes" id="UP001187531"/>
    </source>
</evidence>
<dbReference type="Pfam" id="PF09768">
    <property type="entry name" value="Peptidase_M76"/>
    <property type="match status" value="1"/>
</dbReference>
<gene>
    <name evidence="7" type="ORF">QYM36_018394</name>
</gene>
<dbReference type="GO" id="GO:0004222">
    <property type="term" value="F:metalloendopeptidase activity"/>
    <property type="evidence" value="ECO:0007669"/>
    <property type="project" value="InterPro"/>
</dbReference>
<reference evidence="7" key="1">
    <citation type="submission" date="2023-07" db="EMBL/GenBank/DDBJ databases">
        <title>Chromosome-level genome assembly of Artemia franciscana.</title>
        <authorList>
            <person name="Jo E."/>
        </authorList>
    </citation>
    <scope>NUCLEOTIDE SEQUENCE</scope>
    <source>
        <tissue evidence="7">Whole body</tissue>
    </source>
</reference>
<keyword evidence="8" id="KW-1185">Reference proteome</keyword>
<keyword evidence="3 6" id="KW-0479">Metal-binding</keyword>